<gene>
    <name evidence="2" type="primary">yicI_1</name>
    <name evidence="2" type="ORF">NCTC12123_00880</name>
</gene>
<evidence type="ECO:0000313" key="3">
    <source>
        <dbReference type="Proteomes" id="UP000255163"/>
    </source>
</evidence>
<accession>A0A376F7E5</accession>
<reference evidence="2 3" key="1">
    <citation type="submission" date="2018-06" db="EMBL/GenBank/DDBJ databases">
        <authorList>
            <consortium name="Pathogen Informatics"/>
            <person name="Doyle S."/>
        </authorList>
    </citation>
    <scope>NUCLEOTIDE SEQUENCE [LARGE SCALE GENOMIC DNA]</scope>
    <source>
        <strain evidence="2 3">NCTC12123</strain>
    </source>
</reference>
<organism evidence="2 3">
    <name type="scientific">Enterobacter asburiae</name>
    <dbReference type="NCBI Taxonomy" id="61645"/>
    <lineage>
        <taxon>Bacteria</taxon>
        <taxon>Pseudomonadati</taxon>
        <taxon>Pseudomonadota</taxon>
        <taxon>Gammaproteobacteria</taxon>
        <taxon>Enterobacterales</taxon>
        <taxon>Enterobacteriaceae</taxon>
        <taxon>Enterobacter</taxon>
        <taxon>Enterobacter cloacae complex</taxon>
    </lineage>
</organism>
<dbReference type="Proteomes" id="UP000255163">
    <property type="component" value="Unassembled WGS sequence"/>
</dbReference>
<evidence type="ECO:0000313" key="2">
    <source>
        <dbReference type="EMBL" id="STD18695.1"/>
    </source>
</evidence>
<dbReference type="InterPro" id="IPR013780">
    <property type="entry name" value="Glyco_hydro_b"/>
</dbReference>
<evidence type="ECO:0000259" key="1">
    <source>
        <dbReference type="Pfam" id="PF17137"/>
    </source>
</evidence>
<name>A0A376F7E5_ENTAS</name>
<dbReference type="InterPro" id="IPR033403">
    <property type="entry name" value="DUF5110"/>
</dbReference>
<proteinExistence type="predicted"/>
<dbReference type="Pfam" id="PF17137">
    <property type="entry name" value="DUF5110"/>
    <property type="match status" value="1"/>
</dbReference>
<protein>
    <submittedName>
        <fullName evidence="2">Alpha-glucosidase 2</fullName>
    </submittedName>
</protein>
<dbReference type="AlphaFoldDB" id="A0A376F7E5"/>
<feature type="domain" description="DUF5110" evidence="1">
    <location>
        <begin position="25"/>
        <end position="90"/>
    </location>
</feature>
<dbReference type="Gene3D" id="2.60.40.1180">
    <property type="entry name" value="Golgi alpha-mannosidase II"/>
    <property type="match status" value="1"/>
</dbReference>
<sequence>MRAGAGLPLSERITHVSAEKDNTRELKLFPVKGVGTTSGMLFEDDGESWGYQNGNALWVEWEMVCDGATINLKVNARGDYRPAWKALKVSLPVGEKRTLLVNGVEGGEWVV</sequence>
<dbReference type="EMBL" id="UFYI01000007">
    <property type="protein sequence ID" value="STD18695.1"/>
    <property type="molecule type" value="Genomic_DNA"/>
</dbReference>